<dbReference type="Pfam" id="PF14441">
    <property type="entry name" value="OTT_1508_deam"/>
    <property type="match status" value="1"/>
</dbReference>
<protein>
    <submittedName>
        <fullName evidence="2">Uncharacterized protein</fullName>
    </submittedName>
</protein>
<organism evidence="2 3">
    <name type="scientific">Madurella fahalii</name>
    <dbReference type="NCBI Taxonomy" id="1157608"/>
    <lineage>
        <taxon>Eukaryota</taxon>
        <taxon>Fungi</taxon>
        <taxon>Dikarya</taxon>
        <taxon>Ascomycota</taxon>
        <taxon>Pezizomycotina</taxon>
        <taxon>Sordariomycetes</taxon>
        <taxon>Sordariomycetidae</taxon>
        <taxon>Sordariales</taxon>
        <taxon>Sordariales incertae sedis</taxon>
        <taxon>Madurella</taxon>
    </lineage>
</organism>
<name>A0ABQ0GJW8_9PEZI</name>
<dbReference type="RefSeq" id="XP_070919793.1">
    <property type="nucleotide sequence ID" value="XM_071063692.1"/>
</dbReference>
<dbReference type="Proteomes" id="UP001628179">
    <property type="component" value="Unassembled WGS sequence"/>
</dbReference>
<evidence type="ECO:0000256" key="1">
    <source>
        <dbReference type="SAM" id="MobiDB-lite"/>
    </source>
</evidence>
<accession>A0ABQ0GJW8</accession>
<dbReference type="InterPro" id="IPR027796">
    <property type="entry name" value="OTT_1508_deam-like"/>
</dbReference>
<reference evidence="2 3" key="1">
    <citation type="submission" date="2024-09" db="EMBL/GenBank/DDBJ databases">
        <title>Itraconazole resistance in Madurella fahalii resulting from another homologue of gene encoding cytochrome P450 14-alpha sterol demethylase (CYP51).</title>
        <authorList>
            <person name="Yoshioka I."/>
            <person name="Fahal A.H."/>
            <person name="Kaneko S."/>
            <person name="Yaguchi T."/>
        </authorList>
    </citation>
    <scope>NUCLEOTIDE SEQUENCE [LARGE SCALE GENOMIC DNA]</scope>
    <source>
        <strain evidence="2 3">IFM 68171</strain>
    </source>
</reference>
<dbReference type="EMBL" id="BAAFSV010000004">
    <property type="protein sequence ID" value="GAB1318062.1"/>
    <property type="molecule type" value="Genomic_DNA"/>
</dbReference>
<feature type="region of interest" description="Disordered" evidence="1">
    <location>
        <begin position="199"/>
        <end position="223"/>
    </location>
</feature>
<dbReference type="PANTHER" id="PTHR42037:SF1">
    <property type="match status" value="1"/>
</dbReference>
<evidence type="ECO:0000313" key="2">
    <source>
        <dbReference type="EMBL" id="GAB1318062.1"/>
    </source>
</evidence>
<sequence length="531" mass="59765">MAVLDFPGDILPLDRDQQAKLRTFLHPAQLLLVCLNDICPRGPPQKPSEPPPDHNQAPEEMFHTFVNKLAHVLNFNTNGDTVTALAVILHNGKTTYVFASNNRSKVPLNNARKGLGEILNILKSNLEAPSKEPDHVIERRLIDKILWWNQVRLRAYLNTLAKELQTCMDRCDKSTPEGIAAMNSLSTMASTIPDLSKKTEECAFPSPPSPPSPQHQHPPLTKPGIPGAVQCIKAIQANRNTPFQRFISARAAEDHHMAKGGSWSNLQHVAGRLLSYQYAVEVLVYAHHMWADTDLFRDFEIESVRSSTPYQGVPSDSLLNPVPETAETVLNRAPGTAEQRKALKGHATELEKYRLGDSLQSLWAAQVRKGMKPIVHAEILLHSWLLATEGDVQRARFFQGWQYIGTSKPLCRMCTEYFANVITTPVRFRAGHPNTYLNWRLPDLYVDGRQKGRADRERDARKKWCEDLGKMKGRVFAAVGRVLEEKVAEWKRWDSNTYTSKVKSVKEKSVKGDVEMLAGWLGDVGLQVRKV</sequence>
<comment type="caution">
    <text evidence="2">The sequence shown here is derived from an EMBL/GenBank/DDBJ whole genome shotgun (WGS) entry which is preliminary data.</text>
</comment>
<dbReference type="PANTHER" id="PTHR42037">
    <property type="match status" value="1"/>
</dbReference>
<evidence type="ECO:0000313" key="3">
    <source>
        <dbReference type="Proteomes" id="UP001628179"/>
    </source>
</evidence>
<gene>
    <name evidence="2" type="ORF">MFIFM68171_08272</name>
</gene>
<keyword evidence="3" id="KW-1185">Reference proteome</keyword>
<dbReference type="GeneID" id="98179015"/>
<proteinExistence type="predicted"/>